<evidence type="ECO:0000313" key="2">
    <source>
        <dbReference type="EMBL" id="PSU49132.1"/>
    </source>
</evidence>
<dbReference type="RefSeq" id="WP_107242411.1">
    <property type="nucleotide sequence ID" value="NZ_PYMJ01000007.1"/>
</dbReference>
<evidence type="ECO:0000256" key="1">
    <source>
        <dbReference type="SAM" id="Coils"/>
    </source>
</evidence>
<sequence>MSTNVGSTNMMSSWKVALVLGIVLGFVLATAVWNRNPGPTKAEYDILTTKNVELQQQKEAQQTQFEQLETKKSLELEQVIAQLEQKNIEIAQQKADYEAQIAELNKKQKKLSVTQKKLDTKVVELKTTAEKQQVVLTNSKELYQQQLQLQKQVATAKSDVDKAKVTAEKFKQACDEFKSGTSWNWVSQADCDKYEKKLDLVDAEEAKVTALEAELEQLNSKIEIDLPK</sequence>
<dbReference type="OrthoDB" id="5829924at2"/>
<evidence type="ECO:0000313" key="3">
    <source>
        <dbReference type="Proteomes" id="UP000240987"/>
    </source>
</evidence>
<feature type="coiled-coil region" evidence="1">
    <location>
        <begin position="194"/>
        <end position="221"/>
    </location>
</feature>
<keyword evidence="1" id="KW-0175">Coiled coil</keyword>
<feature type="coiled-coil region" evidence="1">
    <location>
        <begin position="44"/>
        <end position="114"/>
    </location>
</feature>
<organism evidence="2 3">
    <name type="scientific">Photobacterium frigidiphilum</name>
    <dbReference type="NCBI Taxonomy" id="264736"/>
    <lineage>
        <taxon>Bacteria</taxon>
        <taxon>Pseudomonadati</taxon>
        <taxon>Pseudomonadota</taxon>
        <taxon>Gammaproteobacteria</taxon>
        <taxon>Vibrionales</taxon>
        <taxon>Vibrionaceae</taxon>
        <taxon>Photobacterium</taxon>
    </lineage>
</organism>
<dbReference type="AlphaFoldDB" id="A0A2T3JJE8"/>
<keyword evidence="3" id="KW-1185">Reference proteome</keyword>
<accession>A0A2T3JJE8</accession>
<name>A0A2T3JJE8_9GAMM</name>
<proteinExistence type="predicted"/>
<protein>
    <submittedName>
        <fullName evidence="2">Chromosome segregation ATPase</fullName>
    </submittedName>
</protein>
<dbReference type="Proteomes" id="UP000240987">
    <property type="component" value="Unassembled WGS sequence"/>
</dbReference>
<dbReference type="EMBL" id="PYMJ01000007">
    <property type="protein sequence ID" value="PSU49132.1"/>
    <property type="molecule type" value="Genomic_DNA"/>
</dbReference>
<comment type="caution">
    <text evidence="2">The sequence shown here is derived from an EMBL/GenBank/DDBJ whole genome shotgun (WGS) entry which is preliminary data.</text>
</comment>
<gene>
    <name evidence="2" type="ORF">C9J12_09070</name>
</gene>
<reference evidence="2 3" key="1">
    <citation type="submission" date="2018-01" db="EMBL/GenBank/DDBJ databases">
        <title>Whole genome sequencing of Histamine producing bacteria.</title>
        <authorList>
            <person name="Butler K."/>
        </authorList>
    </citation>
    <scope>NUCLEOTIDE SEQUENCE [LARGE SCALE GENOMIC DNA]</scope>
    <source>
        <strain evidence="2 3">JCM 12947</strain>
    </source>
</reference>